<evidence type="ECO:0000256" key="4">
    <source>
        <dbReference type="PROSITE-ProRule" id="PRU01343"/>
    </source>
</evidence>
<evidence type="ECO:0000313" key="6">
    <source>
        <dbReference type="EMBL" id="KAL0001300.1"/>
    </source>
</evidence>
<reference evidence="6 7" key="1">
    <citation type="submission" date="2024-01" db="EMBL/GenBank/DDBJ databases">
        <title>A telomere-to-telomere, gap-free genome of sweet tea (Lithocarpus litseifolius).</title>
        <authorList>
            <person name="Zhou J."/>
        </authorList>
    </citation>
    <scope>NUCLEOTIDE SEQUENCE [LARGE SCALE GENOMIC DNA]</scope>
    <source>
        <strain evidence="6">Zhou-2022a</strain>
        <tissue evidence="6">Leaf</tissue>
    </source>
</reference>
<keyword evidence="2 4" id="KW-0863">Zinc-finger</keyword>
<dbReference type="Proteomes" id="UP001459277">
    <property type="component" value="Unassembled WGS sequence"/>
</dbReference>
<evidence type="ECO:0000259" key="5">
    <source>
        <dbReference type="PROSITE" id="PS51999"/>
    </source>
</evidence>
<accession>A0AAW2CWU8</accession>
<evidence type="ECO:0000313" key="7">
    <source>
        <dbReference type="Proteomes" id="UP001459277"/>
    </source>
</evidence>
<keyword evidence="7" id="KW-1185">Reference proteome</keyword>
<keyword evidence="3" id="KW-0862">Zinc</keyword>
<proteinExistence type="predicted"/>
<dbReference type="AlphaFoldDB" id="A0AAW2CWU8"/>
<organism evidence="6 7">
    <name type="scientific">Lithocarpus litseifolius</name>
    <dbReference type="NCBI Taxonomy" id="425828"/>
    <lineage>
        <taxon>Eukaryota</taxon>
        <taxon>Viridiplantae</taxon>
        <taxon>Streptophyta</taxon>
        <taxon>Embryophyta</taxon>
        <taxon>Tracheophyta</taxon>
        <taxon>Spermatophyta</taxon>
        <taxon>Magnoliopsida</taxon>
        <taxon>eudicotyledons</taxon>
        <taxon>Gunneridae</taxon>
        <taxon>Pentapetalae</taxon>
        <taxon>rosids</taxon>
        <taxon>fabids</taxon>
        <taxon>Fagales</taxon>
        <taxon>Fagaceae</taxon>
        <taxon>Lithocarpus</taxon>
    </lineage>
</organism>
<dbReference type="GO" id="GO:0008270">
    <property type="term" value="F:zinc ion binding"/>
    <property type="evidence" value="ECO:0007669"/>
    <property type="project" value="UniProtKB-KW"/>
</dbReference>
<evidence type="ECO:0000256" key="3">
    <source>
        <dbReference type="ARBA" id="ARBA00022833"/>
    </source>
</evidence>
<keyword evidence="1" id="KW-0479">Metal-binding</keyword>
<protein>
    <recommendedName>
        <fullName evidence="5">GRF-type domain-containing protein</fullName>
    </recommendedName>
</protein>
<dbReference type="EMBL" id="JAZDWU010000005">
    <property type="protein sequence ID" value="KAL0001300.1"/>
    <property type="molecule type" value="Genomic_DNA"/>
</dbReference>
<comment type="caution">
    <text evidence="6">The sequence shown here is derived from an EMBL/GenBank/DDBJ whole genome shotgun (WGS) entry which is preliminary data.</text>
</comment>
<dbReference type="PROSITE" id="PS51999">
    <property type="entry name" value="ZF_GRF"/>
    <property type="match status" value="1"/>
</dbReference>
<evidence type="ECO:0000256" key="2">
    <source>
        <dbReference type="ARBA" id="ARBA00022771"/>
    </source>
</evidence>
<feature type="domain" description="GRF-type" evidence="5">
    <location>
        <begin position="18"/>
        <end position="61"/>
    </location>
</feature>
<evidence type="ECO:0000256" key="1">
    <source>
        <dbReference type="ARBA" id="ARBA00022723"/>
    </source>
</evidence>
<dbReference type="InterPro" id="IPR010666">
    <property type="entry name" value="Znf_GRF"/>
</dbReference>
<name>A0AAW2CWU8_9ROSI</name>
<sequence length="106" mass="12271">MPMSKMSNYLSSYDGHLCDVENCIIRTSLKLHTFGRRFYTCRYWSPDDDRACKFFKWLDTSICCMRGAATTPIVIAKFKRLEHAVEVANEESKQAHTLIAATLERE</sequence>
<gene>
    <name evidence="6" type="ORF">SO802_015081</name>
</gene>